<protein>
    <submittedName>
        <fullName evidence="2">Putative secreted protein</fullName>
    </submittedName>
</protein>
<keyword evidence="1" id="KW-0812">Transmembrane</keyword>
<dbReference type="AlphaFoldDB" id="A0A023FBS4"/>
<evidence type="ECO:0000313" key="2">
    <source>
        <dbReference type="EMBL" id="JAC18946.1"/>
    </source>
</evidence>
<feature type="transmembrane region" description="Helical" evidence="1">
    <location>
        <begin position="12"/>
        <end position="29"/>
    </location>
</feature>
<keyword evidence="1" id="KW-0472">Membrane</keyword>
<proteinExistence type="evidence at transcript level"/>
<keyword evidence="1" id="KW-1133">Transmembrane helix</keyword>
<name>A0A023FBS4_AMBCJ</name>
<accession>A0A023FBS4</accession>
<organism evidence="2">
    <name type="scientific">Amblyomma cajennense</name>
    <name type="common">Cayenne tick</name>
    <name type="synonym">Acarus cajennensis</name>
    <dbReference type="NCBI Taxonomy" id="34607"/>
    <lineage>
        <taxon>Eukaryota</taxon>
        <taxon>Metazoa</taxon>
        <taxon>Ecdysozoa</taxon>
        <taxon>Arthropoda</taxon>
        <taxon>Chelicerata</taxon>
        <taxon>Arachnida</taxon>
        <taxon>Acari</taxon>
        <taxon>Parasitiformes</taxon>
        <taxon>Ixodida</taxon>
        <taxon>Ixodoidea</taxon>
        <taxon>Ixodidae</taxon>
        <taxon>Amblyomminae</taxon>
        <taxon>Amblyomma</taxon>
    </lineage>
</organism>
<evidence type="ECO:0000256" key="1">
    <source>
        <dbReference type="SAM" id="Phobius"/>
    </source>
</evidence>
<reference evidence="2" key="1">
    <citation type="submission" date="2014-03" db="EMBL/GenBank/DDBJ databases">
        <title>The sialotranscriptome of Amblyomma triste, Amblyomma parvum and Amblyomma cajennense ticks, uncovered by 454-based RNA-seq.</title>
        <authorList>
            <person name="Garcia G.R."/>
            <person name="Gardinassi L.G."/>
            <person name="Ribeiro J.M."/>
            <person name="Anatriello E."/>
            <person name="Ferreira B.R."/>
            <person name="Moreira H.N."/>
            <person name="Mafra C."/>
            <person name="Olegario M.M."/>
            <person name="Szabo P.J."/>
            <person name="Miranda-Santos I.K."/>
            <person name="Maruyama S.R."/>
        </authorList>
    </citation>
    <scope>NUCLEOTIDE SEQUENCE</scope>
    <source>
        <strain evidence="2">Uberlandia</strain>
        <tissue evidence="2">Salivary glands</tissue>
    </source>
</reference>
<dbReference type="EMBL" id="GBBK01005536">
    <property type="protein sequence ID" value="JAC18946.1"/>
    <property type="molecule type" value="mRNA"/>
</dbReference>
<sequence length="108" mass="12288">MHLFRKSAFQTLVTEIAVLLLQVFLVFFLDGEPESRAELWPEEHATSMVTLVRHFSSGNYPIRDMKDSRGVWWDSAVHVNVYQMKMSDCGPHVALSENTSSEQSGCIL</sequence>